<evidence type="ECO:0000313" key="4">
    <source>
        <dbReference type="EMBL" id="ALG86940.1"/>
    </source>
</evidence>
<evidence type="ECO:0000313" key="5">
    <source>
        <dbReference type="Proteomes" id="UP000063789"/>
    </source>
</evidence>
<keyword evidence="2" id="KW-0812">Transmembrane</keyword>
<keyword evidence="5" id="KW-1185">Reference proteome</keyword>
<sequence length="335" mass="36485">MCEKVDRVTGTPQPGTQRPRRPRPDQPLRARWDPVGDDGPSGPENADRRERSAVSRFIGAYGWRAYAIPVLAILTVVLLVMTVRNGDAAPAESTTAGDDVRNTHVQDETTPIGAPTGPIQEAALPGGALPDGGAFTKTGERVYRTVRGTGPKIGTGSQVYTYSVEVERGISSQEYGGDAAFAKLVDATLANPKSWIGDGKVSFRRVDSGEPDLRISLTSTDTARELCGYQIKLETSCYYPPDARVVLNEARWVRGAMAFEGDDLTYRQYLINHETGHGIGYEKHQPCKQNGALAPIMMQQTFGTANSQIMALDPEMKDVDRSLVCKPNAWPYPTK</sequence>
<protein>
    <submittedName>
        <fullName evidence="4">Membrane protein</fullName>
    </submittedName>
</protein>
<accession>A0A0N9MUR3</accession>
<evidence type="ECO:0000256" key="1">
    <source>
        <dbReference type="SAM" id="MobiDB-lite"/>
    </source>
</evidence>
<dbReference type="EMBL" id="CP011853">
    <property type="protein sequence ID" value="ALG86940.1"/>
    <property type="molecule type" value="Genomic_DNA"/>
</dbReference>
<dbReference type="Proteomes" id="UP000063789">
    <property type="component" value="Chromosome"/>
</dbReference>
<evidence type="ECO:0000259" key="3">
    <source>
        <dbReference type="Pfam" id="PF11350"/>
    </source>
</evidence>
<organism evidence="4 5">
    <name type="scientific">Gordonia phthalatica</name>
    <dbReference type="NCBI Taxonomy" id="1136941"/>
    <lineage>
        <taxon>Bacteria</taxon>
        <taxon>Bacillati</taxon>
        <taxon>Actinomycetota</taxon>
        <taxon>Actinomycetes</taxon>
        <taxon>Mycobacteriales</taxon>
        <taxon>Gordoniaceae</taxon>
        <taxon>Gordonia</taxon>
    </lineage>
</organism>
<dbReference type="KEGG" id="goq:ACH46_15105"/>
<reference evidence="4 5" key="2">
    <citation type="journal article" date="2017" name="Int. J. Syst. Evol. Microbiol.">
        <title>Gordonia phthalatica sp. nov., a di-n-butyl phthalate-degrading bacterium isolated from activated sludge.</title>
        <authorList>
            <person name="Jin D."/>
            <person name="Kong X."/>
            <person name="Jia M."/>
            <person name="Yu X."/>
            <person name="Wang X."/>
            <person name="Zhuang X."/>
            <person name="Deng Y."/>
            <person name="Bai Z."/>
        </authorList>
    </citation>
    <scope>NUCLEOTIDE SEQUENCE [LARGE SCALE GENOMIC DNA]</scope>
    <source>
        <strain evidence="4 5">QH-11</strain>
    </source>
</reference>
<dbReference type="SUPFAM" id="SSF55486">
    <property type="entry name" value="Metalloproteases ('zincins'), catalytic domain"/>
    <property type="match status" value="1"/>
</dbReference>
<dbReference type="InterPro" id="IPR022603">
    <property type="entry name" value="DUF3152"/>
</dbReference>
<evidence type="ECO:0000256" key="2">
    <source>
        <dbReference type="SAM" id="Phobius"/>
    </source>
</evidence>
<feature type="transmembrane region" description="Helical" evidence="2">
    <location>
        <begin position="65"/>
        <end position="83"/>
    </location>
</feature>
<name>A0A0N9MUR3_9ACTN</name>
<dbReference type="STRING" id="1136941.ACH46_15105"/>
<dbReference type="Pfam" id="PF11350">
    <property type="entry name" value="DUF3152"/>
    <property type="match status" value="1"/>
</dbReference>
<feature type="compositionally biased region" description="Basic and acidic residues" evidence="1">
    <location>
        <begin position="22"/>
        <end position="34"/>
    </location>
</feature>
<dbReference type="AlphaFoldDB" id="A0A0N9MUR3"/>
<feature type="domain" description="DUF3152" evidence="3">
    <location>
        <begin position="129"/>
        <end position="333"/>
    </location>
</feature>
<gene>
    <name evidence="4" type="ORF">ACH46_15105</name>
</gene>
<keyword evidence="2" id="KW-1133">Transmembrane helix</keyword>
<keyword evidence="2" id="KW-0472">Membrane</keyword>
<reference evidence="5" key="1">
    <citation type="submission" date="2015-06" db="EMBL/GenBank/DDBJ databases">
        <title>Complete genome sequence and metabolic analysis of phthalate degradation pathway in Gordonia sp. QH-11.</title>
        <authorList>
            <person name="Jin D."/>
            <person name="Kong X."/>
            <person name="Bai Z."/>
        </authorList>
    </citation>
    <scope>NUCLEOTIDE SEQUENCE [LARGE SCALE GENOMIC DNA]</scope>
    <source>
        <strain evidence="5">QH-11</strain>
    </source>
</reference>
<dbReference type="PATRIC" id="fig|1136941.3.peg.3085"/>
<proteinExistence type="predicted"/>
<feature type="region of interest" description="Disordered" evidence="1">
    <location>
        <begin position="1"/>
        <end position="50"/>
    </location>
</feature>